<dbReference type="Proteomes" id="UP000267500">
    <property type="component" value="Segment"/>
</dbReference>
<dbReference type="EMBL" id="MH800198">
    <property type="protein sequence ID" value="AYD85611.1"/>
    <property type="molecule type" value="Genomic_DNA"/>
</dbReference>
<protein>
    <submittedName>
        <fullName evidence="1">Uncharacterized protein</fullName>
    </submittedName>
</protein>
<gene>
    <name evidence="1" type="ORF">Aci011_147</name>
</gene>
<proteinExistence type="predicted"/>
<name>A0A386KMH8_9CAUD</name>
<reference evidence="1 2" key="1">
    <citation type="submission" date="2018-08" db="EMBL/GenBank/DDBJ databases">
        <title>Complete genome sequence of five Acinetobacter baumannii phages from Abidjan, Cote d'Ivoire.</title>
        <authorList>
            <person name="Essoh C."/>
            <person name="Vernadet J.-P."/>
            <person name="Vergnaud G."/>
            <person name="Resch G."/>
            <person name="Pourcel C."/>
        </authorList>
    </citation>
    <scope>NUCLEOTIDE SEQUENCE [LARGE SCALE GENOMIC DNA]</scope>
</reference>
<evidence type="ECO:0000313" key="1">
    <source>
        <dbReference type="EMBL" id="AYD85611.1"/>
    </source>
</evidence>
<accession>A0A386KMH8</accession>
<sequence length="124" mass="14247">MSNLNISAHPIDGENTLIVNGYEIKISYDDELNALLYRVYYNNEHVESFSSIQQAFGYIESIDITLLQCPHCKGLFSMDEDGYQMNDIFEIVFCSLECSHKHNLEHKNELLSQGYTENDLSELA</sequence>
<evidence type="ECO:0000313" key="2">
    <source>
        <dbReference type="Proteomes" id="UP000267500"/>
    </source>
</evidence>
<organism evidence="1 2">
    <name type="scientific">Acinetobacter phage vB_AbaM_B09_Aci01-1</name>
    <dbReference type="NCBI Taxonomy" id="2315466"/>
    <lineage>
        <taxon>Viruses</taxon>
        <taxon>Duplodnaviria</taxon>
        <taxon>Heunggongvirae</taxon>
        <taxon>Uroviricota</taxon>
        <taxon>Caudoviricetes</taxon>
        <taxon>Saclayvirus</taxon>
        <taxon>Saclayvirus Aci011</taxon>
    </lineage>
</organism>
<keyword evidence="2" id="KW-1185">Reference proteome</keyword>